<feature type="transmembrane region" description="Helical" evidence="1">
    <location>
        <begin position="12"/>
        <end position="29"/>
    </location>
</feature>
<evidence type="ECO:0000313" key="3">
    <source>
        <dbReference type="Proteomes" id="UP001057134"/>
    </source>
</evidence>
<name>A0ABY4RUE3_9BACL</name>
<reference evidence="2" key="2">
    <citation type="journal article" date="2021" name="J Anim Sci Technol">
        <title>Complete genome sequence of Paenibacillus konkukensis sp. nov. SK3146 as a potential probiotic strain.</title>
        <authorList>
            <person name="Jung H.I."/>
            <person name="Park S."/>
            <person name="Niu K.M."/>
            <person name="Lee S.W."/>
            <person name="Kothari D."/>
            <person name="Yi K.J."/>
            <person name="Kim S.K."/>
        </authorList>
    </citation>
    <scope>NUCLEOTIDE SEQUENCE</scope>
    <source>
        <strain evidence="2">SK3146</strain>
    </source>
</reference>
<protein>
    <submittedName>
        <fullName evidence="2">Uncharacterized protein</fullName>
    </submittedName>
</protein>
<evidence type="ECO:0000256" key="1">
    <source>
        <dbReference type="SAM" id="Phobius"/>
    </source>
</evidence>
<keyword evidence="1" id="KW-0472">Membrane</keyword>
<dbReference type="RefSeq" id="WP_259619673.1">
    <property type="nucleotide sequence ID" value="NZ_CP027059.1"/>
</dbReference>
<accession>A0ABY4RUE3</accession>
<keyword evidence="1" id="KW-1133">Transmembrane helix</keyword>
<organism evidence="2 3">
    <name type="scientific">Paenibacillus konkukensis</name>
    <dbReference type="NCBI Taxonomy" id="2020716"/>
    <lineage>
        <taxon>Bacteria</taxon>
        <taxon>Bacillati</taxon>
        <taxon>Bacillota</taxon>
        <taxon>Bacilli</taxon>
        <taxon>Bacillales</taxon>
        <taxon>Paenibacillaceae</taxon>
        <taxon>Paenibacillus</taxon>
    </lineage>
</organism>
<evidence type="ECO:0000313" key="2">
    <source>
        <dbReference type="EMBL" id="UQZ85256.1"/>
    </source>
</evidence>
<keyword evidence="3" id="KW-1185">Reference proteome</keyword>
<gene>
    <name evidence="2" type="ORF">SK3146_04545</name>
</gene>
<sequence length="43" mass="4961">MYELSSFAYRHWLSLVLILGVIVAVALVYKHWDKIVIKGSGRK</sequence>
<dbReference type="EMBL" id="CP027059">
    <property type="protein sequence ID" value="UQZ85256.1"/>
    <property type="molecule type" value="Genomic_DNA"/>
</dbReference>
<reference evidence="2" key="1">
    <citation type="submission" date="2018-02" db="EMBL/GenBank/DDBJ databases">
        <authorList>
            <person name="Kim S.-K."/>
            <person name="Jung H.-I."/>
            <person name="Lee S.-W."/>
        </authorList>
    </citation>
    <scope>NUCLEOTIDE SEQUENCE</scope>
    <source>
        <strain evidence="2">SK3146</strain>
    </source>
</reference>
<dbReference type="Proteomes" id="UP001057134">
    <property type="component" value="Chromosome"/>
</dbReference>
<keyword evidence="1" id="KW-0812">Transmembrane</keyword>
<proteinExistence type="predicted"/>